<protein>
    <submittedName>
        <fullName evidence="1">Uncharacterized protein</fullName>
    </submittedName>
</protein>
<dbReference type="AlphaFoldDB" id="A0A7R8ZDF6"/>
<dbReference type="EMBL" id="OA570937">
    <property type="protein sequence ID" value="CAD7203655.1"/>
    <property type="molecule type" value="Genomic_DNA"/>
</dbReference>
<evidence type="ECO:0000313" key="1">
    <source>
        <dbReference type="EMBL" id="CAD7203655.1"/>
    </source>
</evidence>
<reference evidence="1" key="1">
    <citation type="submission" date="2020-11" db="EMBL/GenBank/DDBJ databases">
        <authorList>
            <person name="Tran Van P."/>
        </authorList>
    </citation>
    <scope>NUCLEOTIDE SEQUENCE</scope>
</reference>
<proteinExistence type="predicted"/>
<sequence length="391" mass="44256">MVIMYRLFSCGDKSITSEQKWSYLSIQRTVMCIMVLAKNSELFQIALYRWDRDRPVLERTPTKVKVLLRSGRYHPPDHSTQSNPLSLLINETATRVLPHVLHILARRRCSWGKIQLRWSPKYADVCVAQSVKHLCVQDSQFRVVVLCQYRTYYAPNPDLLTGSHPGKQSLRLLGSILRWPWLYPSSSFGAYVVLGSVLMSQDFGGMSPRAAPAQVRLKVGAKMYSVHAKKSWITRSPLFLFCIRNGEGVHAVFFDEESCVYPFFGCGDASPLKKALQLVGSRRIRRLRACLWSYLLPQGSCNLPRTSRQVTGTRGYARSSRHRKSSVDHATTDAAGDIETTCVVYPPSRCSTCSLSSGTRNSIKTTVSRCCCLLDEEQVEMFDQRCSRGLH</sequence>
<organism evidence="1">
    <name type="scientific">Timema douglasi</name>
    <name type="common">Walking stick</name>
    <dbReference type="NCBI Taxonomy" id="61478"/>
    <lineage>
        <taxon>Eukaryota</taxon>
        <taxon>Metazoa</taxon>
        <taxon>Ecdysozoa</taxon>
        <taxon>Arthropoda</taxon>
        <taxon>Hexapoda</taxon>
        <taxon>Insecta</taxon>
        <taxon>Pterygota</taxon>
        <taxon>Neoptera</taxon>
        <taxon>Polyneoptera</taxon>
        <taxon>Phasmatodea</taxon>
        <taxon>Timematodea</taxon>
        <taxon>Timematoidea</taxon>
        <taxon>Timematidae</taxon>
        <taxon>Timema</taxon>
    </lineage>
</organism>
<name>A0A7R8ZDF6_TIMDO</name>
<gene>
    <name evidence="1" type="ORF">TDIB3V08_LOCUS9822</name>
</gene>
<accession>A0A7R8ZDF6</accession>